<dbReference type="EMBL" id="CP011125">
    <property type="protein sequence ID" value="AKF08732.1"/>
    <property type="molecule type" value="Genomic_DNA"/>
</dbReference>
<dbReference type="AlphaFoldDB" id="A0A0F6YKS6"/>
<evidence type="ECO:0000256" key="2">
    <source>
        <dbReference type="SAM" id="SignalP"/>
    </source>
</evidence>
<feature type="signal peptide" evidence="2">
    <location>
        <begin position="1"/>
        <end position="19"/>
    </location>
</feature>
<protein>
    <recommendedName>
        <fullName evidence="5">DUF4878 domain-containing protein</fullName>
    </recommendedName>
</protein>
<evidence type="ECO:0000313" key="4">
    <source>
        <dbReference type="Proteomes" id="UP000034883"/>
    </source>
</evidence>
<dbReference type="PROSITE" id="PS51257">
    <property type="entry name" value="PROKAR_LIPOPROTEIN"/>
    <property type="match status" value="1"/>
</dbReference>
<keyword evidence="4" id="KW-1185">Reference proteome</keyword>
<organism evidence="3 4">
    <name type="scientific">Sandaracinus amylolyticus</name>
    <dbReference type="NCBI Taxonomy" id="927083"/>
    <lineage>
        <taxon>Bacteria</taxon>
        <taxon>Pseudomonadati</taxon>
        <taxon>Myxococcota</taxon>
        <taxon>Polyangia</taxon>
        <taxon>Polyangiales</taxon>
        <taxon>Sandaracinaceae</taxon>
        <taxon>Sandaracinus</taxon>
    </lineage>
</organism>
<name>A0A0F6YKS6_9BACT</name>
<dbReference type="Proteomes" id="UP000034883">
    <property type="component" value="Chromosome"/>
</dbReference>
<evidence type="ECO:0008006" key="5">
    <source>
        <dbReference type="Google" id="ProtNLM"/>
    </source>
</evidence>
<dbReference type="OrthoDB" id="5514523at2"/>
<sequence>MRSPIVVALLSSVLLAACARELDDTTPEGAAALFVDALERGRDDRSALREAHELIDEESQRRLYERARSATALGAREYEPWEMLVEGRSRLRFTPRRGSGFRAREEGEGRAVVTVSGEEPSQRADLPMVLEDDGWRVVLDVPELRTAPE</sequence>
<keyword evidence="2" id="KW-0732">Signal</keyword>
<reference evidence="3 4" key="1">
    <citation type="submission" date="2015-03" db="EMBL/GenBank/DDBJ databases">
        <title>Genome assembly of Sandaracinus amylolyticus DSM 53668.</title>
        <authorList>
            <person name="Sharma G."/>
            <person name="Subramanian S."/>
        </authorList>
    </citation>
    <scope>NUCLEOTIDE SEQUENCE [LARGE SCALE GENOMIC DNA]</scope>
    <source>
        <strain evidence="3 4">DSM 53668</strain>
    </source>
</reference>
<dbReference type="KEGG" id="samy:DB32_005881"/>
<feature type="chain" id="PRO_5002512507" description="DUF4878 domain-containing protein" evidence="2">
    <location>
        <begin position="20"/>
        <end position="149"/>
    </location>
</feature>
<proteinExistence type="predicted"/>
<evidence type="ECO:0000313" key="3">
    <source>
        <dbReference type="EMBL" id="AKF08732.1"/>
    </source>
</evidence>
<evidence type="ECO:0000256" key="1">
    <source>
        <dbReference type="SAM" id="MobiDB-lite"/>
    </source>
</evidence>
<feature type="region of interest" description="Disordered" evidence="1">
    <location>
        <begin position="98"/>
        <end position="123"/>
    </location>
</feature>
<dbReference type="RefSeq" id="WP_157069508.1">
    <property type="nucleotide sequence ID" value="NZ_CP011125.1"/>
</dbReference>
<accession>A0A0F6YKS6</accession>
<gene>
    <name evidence="3" type="ORF">DB32_005881</name>
</gene>